<dbReference type="InterPro" id="IPR004593">
    <property type="entry name" value="SbcD"/>
</dbReference>
<protein>
    <recommendedName>
        <fullName evidence="4">Nuclease SbcCD subunit D</fullName>
    </recommendedName>
</protein>
<dbReference type="NCBIfam" id="TIGR00619">
    <property type="entry name" value="sbcd"/>
    <property type="match status" value="1"/>
</dbReference>
<comment type="function">
    <text evidence="4">SbcCD cleaves DNA hairpin structures. These structures can inhibit DNA replication and are intermediates in certain DNA recombination reactions. The complex acts as a 3'-&gt;5' double strand exonuclease that can open hairpins. It also has a 5' single-strand endonuclease activity.</text>
</comment>
<proteinExistence type="inferred from homology"/>
<organism evidence="6 7">
    <name type="scientific">Olivibacter ginsenosidimutans</name>
    <dbReference type="NCBI Taxonomy" id="1176537"/>
    <lineage>
        <taxon>Bacteria</taxon>
        <taxon>Pseudomonadati</taxon>
        <taxon>Bacteroidota</taxon>
        <taxon>Sphingobacteriia</taxon>
        <taxon>Sphingobacteriales</taxon>
        <taxon>Sphingobacteriaceae</taxon>
        <taxon>Olivibacter</taxon>
    </lineage>
</organism>
<feature type="domain" description="Calcineurin-like phosphoesterase" evidence="5">
    <location>
        <begin position="1"/>
        <end position="123"/>
    </location>
</feature>
<dbReference type="PANTHER" id="PTHR30337:SF0">
    <property type="entry name" value="NUCLEASE SBCCD SUBUNIT D"/>
    <property type="match status" value="1"/>
</dbReference>
<dbReference type="GO" id="GO:0004527">
    <property type="term" value="F:exonuclease activity"/>
    <property type="evidence" value="ECO:0007669"/>
    <property type="project" value="UniProtKB-KW"/>
</dbReference>
<comment type="similarity">
    <text evidence="4">Belongs to the SbcD family.</text>
</comment>
<dbReference type="InterPro" id="IPR004843">
    <property type="entry name" value="Calcineurin-like_PHP"/>
</dbReference>
<gene>
    <name evidence="4" type="primary">sbcD</name>
    <name evidence="6" type="ORF">GCM10023231_21570</name>
</gene>
<dbReference type="SUPFAM" id="SSF56300">
    <property type="entry name" value="Metallo-dependent phosphatases"/>
    <property type="match status" value="1"/>
</dbReference>
<dbReference type="CDD" id="cd00840">
    <property type="entry name" value="MPP_Mre11_N"/>
    <property type="match status" value="1"/>
</dbReference>
<comment type="subunit">
    <text evidence="4">Heterodimer of SbcC and SbcD.</text>
</comment>
<evidence type="ECO:0000256" key="2">
    <source>
        <dbReference type="ARBA" id="ARBA00022801"/>
    </source>
</evidence>
<keyword evidence="4" id="KW-0233">DNA recombination</keyword>
<dbReference type="InterPro" id="IPR050535">
    <property type="entry name" value="DNA_Repair-Maintenance_Comp"/>
</dbReference>
<evidence type="ECO:0000259" key="5">
    <source>
        <dbReference type="Pfam" id="PF00149"/>
    </source>
</evidence>
<evidence type="ECO:0000313" key="7">
    <source>
        <dbReference type="Proteomes" id="UP001501411"/>
    </source>
</evidence>
<keyword evidence="4" id="KW-0255">Endonuclease</keyword>
<evidence type="ECO:0000256" key="3">
    <source>
        <dbReference type="ARBA" id="ARBA00022839"/>
    </source>
</evidence>
<name>A0ABP9BB11_9SPHI</name>
<keyword evidence="7" id="KW-1185">Reference proteome</keyword>
<keyword evidence="1 4" id="KW-0540">Nuclease</keyword>
<dbReference type="Proteomes" id="UP001501411">
    <property type="component" value="Unassembled WGS sequence"/>
</dbReference>
<sequence>MKLLHTADWHLGKKLDRYTRLEEQKIVLEEMIAIADEAAVDVVLVAGDLFDAFNPAAEAVELLYKSLKRLARNGERVVIAIAGNHDSPDRIDSPDALARDCGIIFAGYPHIEVATGEISGGARITKSEPGFLELQLPKYAYPLRVLLTPYANEYRMRTFLGTVQVEDELRKLVQNHWQRLADKYCDARGVNILVAHLFVMKKGEIPPEEPIDEKPILHLGGAQAIYSENIPHGLHYVALGHLHRYQEIDKQRMPIIYSSSPLSYSFGEAGQQKYVVLIDAEPGRIAEFERIALRSGRPLHRKRFEAIEEALTWLMANPETWVELTIVSDDYLGTEDRRLLLQAHDGIVAIIPEIKNKLTDQNKGHTIDLSQSIDDLFLQYFAYRNGQQPNEELIKLFKEIRAEQIDE</sequence>
<dbReference type="Gene3D" id="3.60.21.10">
    <property type="match status" value="1"/>
</dbReference>
<evidence type="ECO:0000256" key="4">
    <source>
        <dbReference type="RuleBase" id="RU363069"/>
    </source>
</evidence>
<dbReference type="Pfam" id="PF00149">
    <property type="entry name" value="Metallophos"/>
    <property type="match status" value="1"/>
</dbReference>
<dbReference type="InterPro" id="IPR029052">
    <property type="entry name" value="Metallo-depent_PP-like"/>
</dbReference>
<dbReference type="InterPro" id="IPR041796">
    <property type="entry name" value="Mre11_N"/>
</dbReference>
<keyword evidence="3 4" id="KW-0269">Exonuclease</keyword>
<dbReference type="EMBL" id="BAABIQ010000033">
    <property type="protein sequence ID" value="GAA4793060.1"/>
    <property type="molecule type" value="Genomic_DNA"/>
</dbReference>
<comment type="caution">
    <text evidence="6">The sequence shown here is derived from an EMBL/GenBank/DDBJ whole genome shotgun (WGS) entry which is preliminary data.</text>
</comment>
<keyword evidence="2 4" id="KW-0378">Hydrolase</keyword>
<evidence type="ECO:0000256" key="1">
    <source>
        <dbReference type="ARBA" id="ARBA00022722"/>
    </source>
</evidence>
<dbReference type="PANTHER" id="PTHR30337">
    <property type="entry name" value="COMPONENT OF ATP-DEPENDENT DSDNA EXONUCLEASE"/>
    <property type="match status" value="1"/>
</dbReference>
<accession>A0ABP9BB11</accession>
<reference evidence="7" key="1">
    <citation type="journal article" date="2019" name="Int. J. Syst. Evol. Microbiol.">
        <title>The Global Catalogue of Microorganisms (GCM) 10K type strain sequencing project: providing services to taxonomists for standard genome sequencing and annotation.</title>
        <authorList>
            <consortium name="The Broad Institute Genomics Platform"/>
            <consortium name="The Broad Institute Genome Sequencing Center for Infectious Disease"/>
            <person name="Wu L."/>
            <person name="Ma J."/>
        </authorList>
    </citation>
    <scope>NUCLEOTIDE SEQUENCE [LARGE SCALE GENOMIC DNA]</scope>
    <source>
        <strain evidence="7">JCM 18200</strain>
    </source>
</reference>
<dbReference type="RefSeq" id="WP_345231786.1">
    <property type="nucleotide sequence ID" value="NZ_BAABIQ010000033.1"/>
</dbReference>
<keyword evidence="4" id="KW-0235">DNA replication</keyword>
<evidence type="ECO:0000313" key="6">
    <source>
        <dbReference type="EMBL" id="GAA4793060.1"/>
    </source>
</evidence>